<organism evidence="2">
    <name type="scientific">gut metagenome</name>
    <dbReference type="NCBI Taxonomy" id="749906"/>
    <lineage>
        <taxon>unclassified sequences</taxon>
        <taxon>metagenomes</taxon>
        <taxon>organismal metagenomes</taxon>
    </lineage>
</organism>
<comment type="caution">
    <text evidence="2">The sequence shown here is derived from an EMBL/GenBank/DDBJ whole genome shotgun (WGS) entry which is preliminary data.</text>
</comment>
<protein>
    <submittedName>
        <fullName evidence="2">Uncharacterized protein</fullName>
    </submittedName>
</protein>
<keyword evidence="1" id="KW-1133">Transmembrane helix</keyword>
<evidence type="ECO:0000256" key="1">
    <source>
        <dbReference type="SAM" id="Phobius"/>
    </source>
</evidence>
<feature type="transmembrane region" description="Helical" evidence="1">
    <location>
        <begin position="12"/>
        <end position="35"/>
    </location>
</feature>
<accession>J9G645</accession>
<evidence type="ECO:0000313" key="2">
    <source>
        <dbReference type="EMBL" id="EJX02344.1"/>
    </source>
</evidence>
<sequence>MAEHWTQPMFSGIPVVVSTVKGVLVALHSDFVAIINARYTR</sequence>
<name>J9G645_9ZZZZ</name>
<gene>
    <name evidence="2" type="ORF">EVA_09550</name>
</gene>
<keyword evidence="1" id="KW-0812">Transmembrane</keyword>
<dbReference type="EMBL" id="AMCI01002581">
    <property type="protein sequence ID" value="EJX02344.1"/>
    <property type="molecule type" value="Genomic_DNA"/>
</dbReference>
<proteinExistence type="predicted"/>
<reference evidence="2" key="1">
    <citation type="journal article" date="2012" name="PLoS ONE">
        <title>Gene sets for utilization of primary and secondary nutrition supplies in the distal gut of endangered iberian lynx.</title>
        <authorList>
            <person name="Alcaide M."/>
            <person name="Messina E."/>
            <person name="Richter M."/>
            <person name="Bargiela R."/>
            <person name="Peplies J."/>
            <person name="Huws S.A."/>
            <person name="Newbold C.J."/>
            <person name="Golyshin P.N."/>
            <person name="Simon M.A."/>
            <person name="Lopez G."/>
            <person name="Yakimov M.M."/>
            <person name="Ferrer M."/>
        </authorList>
    </citation>
    <scope>NUCLEOTIDE SEQUENCE</scope>
</reference>
<dbReference type="AlphaFoldDB" id="J9G645"/>
<keyword evidence="1" id="KW-0472">Membrane</keyword>